<dbReference type="Pfam" id="PF15250">
    <property type="entry name" value="Raftlin"/>
    <property type="match status" value="2"/>
</dbReference>
<dbReference type="InterPro" id="IPR028169">
    <property type="entry name" value="Raftlin"/>
</dbReference>
<evidence type="ECO:0000256" key="3">
    <source>
        <dbReference type="ARBA" id="ARBA00022475"/>
    </source>
</evidence>
<proteinExistence type="inferred from homology"/>
<evidence type="ECO:0000256" key="7">
    <source>
        <dbReference type="ARBA" id="ARBA00023288"/>
    </source>
</evidence>
<dbReference type="Proteomes" id="UP000694565">
    <property type="component" value="Unplaced"/>
</dbReference>
<evidence type="ECO:0000256" key="8">
    <source>
        <dbReference type="SAM" id="MobiDB-lite"/>
    </source>
</evidence>
<name>A0A8C3A458_CYCLU</name>
<evidence type="ECO:0000256" key="6">
    <source>
        <dbReference type="ARBA" id="ARBA00023139"/>
    </source>
</evidence>
<keyword evidence="7" id="KW-0449">Lipoprotein</keyword>
<dbReference type="PANTHER" id="PTHR17601:SF1">
    <property type="entry name" value="RAFTLIN-2"/>
    <property type="match status" value="1"/>
</dbReference>
<protein>
    <submittedName>
        <fullName evidence="9">Raftlin family member 2</fullName>
    </submittedName>
</protein>
<evidence type="ECO:0000256" key="2">
    <source>
        <dbReference type="ARBA" id="ARBA00006390"/>
    </source>
</evidence>
<keyword evidence="6" id="KW-0564">Palmitate</keyword>
<accession>A0A8C3A458</accession>
<evidence type="ECO:0000256" key="1">
    <source>
        <dbReference type="ARBA" id="ARBA00004193"/>
    </source>
</evidence>
<evidence type="ECO:0000256" key="5">
    <source>
        <dbReference type="ARBA" id="ARBA00023136"/>
    </source>
</evidence>
<reference evidence="9" key="2">
    <citation type="submission" date="2025-09" db="UniProtKB">
        <authorList>
            <consortium name="Ensembl"/>
        </authorList>
    </citation>
    <scope>IDENTIFICATION</scope>
</reference>
<evidence type="ECO:0000256" key="4">
    <source>
        <dbReference type="ARBA" id="ARBA00022707"/>
    </source>
</evidence>
<dbReference type="PANTHER" id="PTHR17601">
    <property type="entry name" value="RAFTLIN-RELATED"/>
    <property type="match status" value="1"/>
</dbReference>
<organism evidence="9 10">
    <name type="scientific">Cyclopterus lumpus</name>
    <name type="common">Lumpsucker</name>
    <dbReference type="NCBI Taxonomy" id="8103"/>
    <lineage>
        <taxon>Eukaryota</taxon>
        <taxon>Metazoa</taxon>
        <taxon>Chordata</taxon>
        <taxon>Craniata</taxon>
        <taxon>Vertebrata</taxon>
        <taxon>Euteleostomi</taxon>
        <taxon>Actinopterygii</taxon>
        <taxon>Neopterygii</taxon>
        <taxon>Teleostei</taxon>
        <taxon>Neoteleostei</taxon>
        <taxon>Acanthomorphata</taxon>
        <taxon>Eupercaria</taxon>
        <taxon>Perciformes</taxon>
        <taxon>Cottioidei</taxon>
        <taxon>Cottales</taxon>
        <taxon>Cyclopteridae</taxon>
        <taxon>Cyclopterus</taxon>
    </lineage>
</organism>
<dbReference type="GeneTree" id="ENSGT00530000063609"/>
<keyword evidence="10" id="KW-1185">Reference proteome</keyword>
<feature type="region of interest" description="Disordered" evidence="8">
    <location>
        <begin position="157"/>
        <end position="187"/>
    </location>
</feature>
<keyword evidence="5" id="KW-0472">Membrane</keyword>
<evidence type="ECO:0000313" key="10">
    <source>
        <dbReference type="Proteomes" id="UP000694565"/>
    </source>
</evidence>
<dbReference type="Ensembl" id="ENSCLMT00005038881.1">
    <property type="protein sequence ID" value="ENSCLMP00005037429.1"/>
    <property type="gene ID" value="ENSCLMG00005017792.1"/>
</dbReference>
<reference evidence="9" key="1">
    <citation type="submission" date="2025-08" db="UniProtKB">
        <authorList>
            <consortium name="Ensembl"/>
        </authorList>
    </citation>
    <scope>IDENTIFICATION</scope>
</reference>
<feature type="region of interest" description="Disordered" evidence="8">
    <location>
        <begin position="1"/>
        <end position="20"/>
    </location>
</feature>
<sequence>MGCGLRKLEDPEDSSPGKIYSTLKRPQVETKTETVYEYVLLDFSLEGSRPTVQYVASLSELPQALQPYYTQGYVLTTLHPIILSVGRTRSLPFSLLYRAILARPRSSVPMLKVEEWPLPGEALTGDTVRALIDRVNSSARGGVRFVGSVLQQVSGITNGRVHSPKGGCRSPPRTPPGTPPGDRELEENTYSPDLRLLVFFHSWAPGCAPLDSLACQYHQGALSMRVSRKGQVVSSLEADWLELTAAYYRKGWSLVDSFVYWDTPKGEPVPRSLEGLFVYEERSTSPPANDTIVVEQWTVIEGTNVKTDYGPLLHTLAEFGWLLTCVLPTPIIRHDSDGNLATKQVVFLQRPVRSQASRSVSRAVSRPVPPEEEEEEELSPTAGGIGGFPVFGGGYPSALSHLEEGGFEQEEGKAEVTCM</sequence>
<dbReference type="AlphaFoldDB" id="A0A8C3A458"/>
<comment type="similarity">
    <text evidence="2">Belongs to the raftlin family.</text>
</comment>
<evidence type="ECO:0000313" key="9">
    <source>
        <dbReference type="Ensembl" id="ENSCLMP00005037429.1"/>
    </source>
</evidence>
<keyword evidence="4" id="KW-0519">Myristate</keyword>
<comment type="subcellular location">
    <subcellularLocation>
        <location evidence="1">Cell membrane</location>
        <topology evidence="1">Lipid-anchor</topology>
    </subcellularLocation>
</comment>
<dbReference type="GO" id="GO:0005886">
    <property type="term" value="C:plasma membrane"/>
    <property type="evidence" value="ECO:0007669"/>
    <property type="project" value="UniProtKB-SubCell"/>
</dbReference>
<feature type="region of interest" description="Disordered" evidence="8">
    <location>
        <begin position="358"/>
        <end position="385"/>
    </location>
</feature>
<keyword evidence="3" id="KW-1003">Cell membrane</keyword>